<dbReference type="CDD" id="cd05387">
    <property type="entry name" value="BY-kinase"/>
    <property type="match status" value="1"/>
</dbReference>
<proteinExistence type="inferred from homology"/>
<sequence length="229" mass="24870">MARNKQVKDNKRKLITQEDPKSPISEQYRTIRTNIEFASVDEKVKTILVTSAGPGEGKSTTAANLAVVMAQQGNKVLMIDSDLRKPTAHYTFGVPNIAGLTSLLTKQHTAEEAVQVTKVNNLFMLPSGPIPPNPAELLSSRGMTLFLEAVAEKFDIVIIDSPPLMAVTDAQILSNYTDGTILVVGSGKTDREQAVKAKDMLMAAKAKILGVVLNGKDQKEGQNYYYYGS</sequence>
<comment type="caution">
    <text evidence="11">The sequence shown here is derived from an EMBL/GenBank/DDBJ whole genome shotgun (WGS) entry which is preliminary data.</text>
</comment>
<dbReference type="SUPFAM" id="SSF52540">
    <property type="entry name" value="P-loop containing nucleoside triphosphate hydrolases"/>
    <property type="match status" value="1"/>
</dbReference>
<dbReference type="Pfam" id="PF13614">
    <property type="entry name" value="AAA_31"/>
    <property type="match status" value="1"/>
</dbReference>
<evidence type="ECO:0000259" key="10">
    <source>
        <dbReference type="Pfam" id="PF13614"/>
    </source>
</evidence>
<keyword evidence="6" id="KW-0067">ATP-binding</keyword>
<comment type="catalytic activity">
    <reaction evidence="8">
        <text>L-tyrosyl-[protein] + ATP = O-phospho-L-tyrosyl-[protein] + ADP + H(+)</text>
        <dbReference type="Rhea" id="RHEA:10596"/>
        <dbReference type="Rhea" id="RHEA-COMP:10136"/>
        <dbReference type="Rhea" id="RHEA-COMP:20101"/>
        <dbReference type="ChEBI" id="CHEBI:15378"/>
        <dbReference type="ChEBI" id="CHEBI:30616"/>
        <dbReference type="ChEBI" id="CHEBI:46858"/>
        <dbReference type="ChEBI" id="CHEBI:61978"/>
        <dbReference type="ChEBI" id="CHEBI:456216"/>
        <dbReference type="EC" id="2.7.10.2"/>
    </reaction>
</comment>
<dbReference type="InterPro" id="IPR025669">
    <property type="entry name" value="AAA_dom"/>
</dbReference>
<evidence type="ECO:0000256" key="6">
    <source>
        <dbReference type="ARBA" id="ARBA00022840"/>
    </source>
</evidence>
<evidence type="ECO:0000256" key="4">
    <source>
        <dbReference type="ARBA" id="ARBA00022741"/>
    </source>
</evidence>
<keyword evidence="5 11" id="KW-0418">Kinase</keyword>
<evidence type="ECO:0000256" key="8">
    <source>
        <dbReference type="ARBA" id="ARBA00051245"/>
    </source>
</evidence>
<protein>
    <recommendedName>
        <fullName evidence="2">non-specific protein-tyrosine kinase</fullName>
        <ecNumber evidence="2">2.7.10.2</ecNumber>
    </recommendedName>
</protein>
<dbReference type="PANTHER" id="PTHR32309:SF13">
    <property type="entry name" value="FERRIC ENTEROBACTIN TRANSPORT PROTEIN FEPE"/>
    <property type="match status" value="1"/>
</dbReference>
<dbReference type="EMBL" id="JAOTPO010000021">
    <property type="protein sequence ID" value="MDE5415835.1"/>
    <property type="molecule type" value="Genomic_DNA"/>
</dbReference>
<evidence type="ECO:0000256" key="1">
    <source>
        <dbReference type="ARBA" id="ARBA00007316"/>
    </source>
</evidence>
<dbReference type="InterPro" id="IPR050445">
    <property type="entry name" value="Bact_polysacc_biosynth/exp"/>
</dbReference>
<feature type="region of interest" description="Disordered" evidence="9">
    <location>
        <begin position="1"/>
        <end position="21"/>
    </location>
</feature>
<keyword evidence="12" id="KW-1185">Reference proteome</keyword>
<gene>
    <name evidence="11" type="ORF">N7Z68_21020</name>
</gene>
<dbReference type="InterPro" id="IPR005702">
    <property type="entry name" value="Wzc-like_C"/>
</dbReference>
<dbReference type="NCBIfam" id="TIGR01007">
    <property type="entry name" value="eps_fam"/>
    <property type="match status" value="1"/>
</dbReference>
<reference evidence="11" key="1">
    <citation type="submission" date="2024-05" db="EMBL/GenBank/DDBJ databases">
        <title>Alkalihalobacillus sp. strain MEB203 novel alkaliphilic bacterium from Lonar Lake, India.</title>
        <authorList>
            <person name="Joshi A."/>
            <person name="Thite S."/>
            <person name="Mengade P."/>
        </authorList>
    </citation>
    <scope>NUCLEOTIDE SEQUENCE</scope>
    <source>
        <strain evidence="11">MEB 203</strain>
    </source>
</reference>
<dbReference type="PANTHER" id="PTHR32309">
    <property type="entry name" value="TYROSINE-PROTEIN KINASE"/>
    <property type="match status" value="1"/>
</dbReference>
<keyword evidence="7" id="KW-0829">Tyrosine-protein kinase</keyword>
<keyword evidence="4" id="KW-0547">Nucleotide-binding</keyword>
<feature type="domain" description="AAA" evidence="10">
    <location>
        <begin position="45"/>
        <end position="174"/>
    </location>
</feature>
<evidence type="ECO:0000313" key="12">
    <source>
        <dbReference type="Proteomes" id="UP001148125"/>
    </source>
</evidence>
<dbReference type="Proteomes" id="UP001148125">
    <property type="component" value="Unassembled WGS sequence"/>
</dbReference>
<evidence type="ECO:0000256" key="3">
    <source>
        <dbReference type="ARBA" id="ARBA00022679"/>
    </source>
</evidence>
<dbReference type="GO" id="GO:0016301">
    <property type="term" value="F:kinase activity"/>
    <property type="evidence" value="ECO:0007669"/>
    <property type="project" value="UniProtKB-KW"/>
</dbReference>
<name>A0ABT5VK63_9BACI</name>
<evidence type="ECO:0000256" key="2">
    <source>
        <dbReference type="ARBA" id="ARBA00011903"/>
    </source>
</evidence>
<keyword evidence="3" id="KW-0808">Transferase</keyword>
<dbReference type="RefSeq" id="WP_275120428.1">
    <property type="nucleotide sequence ID" value="NZ_JAOTPO010000021.1"/>
</dbReference>
<dbReference type="EC" id="2.7.10.2" evidence="2"/>
<evidence type="ECO:0000256" key="9">
    <source>
        <dbReference type="SAM" id="MobiDB-lite"/>
    </source>
</evidence>
<dbReference type="Gene3D" id="3.40.50.300">
    <property type="entry name" value="P-loop containing nucleotide triphosphate hydrolases"/>
    <property type="match status" value="1"/>
</dbReference>
<evidence type="ECO:0000256" key="5">
    <source>
        <dbReference type="ARBA" id="ARBA00022777"/>
    </source>
</evidence>
<accession>A0ABT5VK63</accession>
<organism evidence="11 12">
    <name type="scientific">Alkalihalobacterium chitinilyticum</name>
    <dbReference type="NCBI Taxonomy" id="2980103"/>
    <lineage>
        <taxon>Bacteria</taxon>
        <taxon>Bacillati</taxon>
        <taxon>Bacillota</taxon>
        <taxon>Bacilli</taxon>
        <taxon>Bacillales</taxon>
        <taxon>Bacillaceae</taxon>
        <taxon>Alkalihalobacterium</taxon>
    </lineage>
</organism>
<comment type="similarity">
    <text evidence="1">Belongs to the CpsD/CapB family.</text>
</comment>
<evidence type="ECO:0000313" key="11">
    <source>
        <dbReference type="EMBL" id="MDE5415835.1"/>
    </source>
</evidence>
<evidence type="ECO:0000256" key="7">
    <source>
        <dbReference type="ARBA" id="ARBA00023137"/>
    </source>
</evidence>
<dbReference type="InterPro" id="IPR027417">
    <property type="entry name" value="P-loop_NTPase"/>
</dbReference>